<feature type="transmembrane region" description="Helical" evidence="1">
    <location>
        <begin position="296"/>
        <end position="317"/>
    </location>
</feature>
<evidence type="ECO:0000313" key="5">
    <source>
        <dbReference type="Proteomes" id="UP000473525"/>
    </source>
</evidence>
<dbReference type="InterPro" id="IPR010317">
    <property type="entry name" value="WxLIP_PGBD"/>
</dbReference>
<protein>
    <submittedName>
        <fullName evidence="4">DUF916 domain-containing protein</fullName>
    </submittedName>
</protein>
<evidence type="ECO:0000313" key="4">
    <source>
        <dbReference type="EMBL" id="MVQ48466.1"/>
    </source>
</evidence>
<dbReference type="RefSeq" id="WP_157340681.1">
    <property type="nucleotide sequence ID" value="NZ_WSEK01000004.1"/>
</dbReference>
<dbReference type="InterPro" id="IPR006311">
    <property type="entry name" value="TAT_signal"/>
</dbReference>
<keyword evidence="2" id="KW-0732">Signal</keyword>
<dbReference type="EMBL" id="WSEK01000004">
    <property type="protein sequence ID" value="MVQ48466.1"/>
    <property type="molecule type" value="Genomic_DNA"/>
</dbReference>
<feature type="chain" id="PRO_5026651406" evidence="2">
    <location>
        <begin position="35"/>
        <end position="343"/>
    </location>
</feature>
<feature type="domain" description="WxL Interacting Protein peptidoglycan binding" evidence="3">
    <location>
        <begin position="41"/>
        <end position="152"/>
    </location>
</feature>
<dbReference type="PROSITE" id="PS51318">
    <property type="entry name" value="TAT"/>
    <property type="match status" value="1"/>
</dbReference>
<keyword evidence="1" id="KW-0812">Transmembrane</keyword>
<keyword evidence="5" id="KW-1185">Reference proteome</keyword>
<name>A0A6L6XPF1_9ACTN</name>
<proteinExistence type="predicted"/>
<dbReference type="Pfam" id="PF06030">
    <property type="entry name" value="WxLIP_PGBD"/>
    <property type="match status" value="1"/>
</dbReference>
<reference evidence="4 5" key="1">
    <citation type="submission" date="2019-12" db="EMBL/GenBank/DDBJ databases">
        <authorList>
            <person name="Huq M.A."/>
        </authorList>
    </citation>
    <scope>NUCLEOTIDE SEQUENCE [LARGE SCALE GENOMIC DNA]</scope>
    <source>
        <strain evidence="4 5">MAH-18</strain>
    </source>
</reference>
<accession>A0A6L6XPF1</accession>
<dbReference type="Proteomes" id="UP000473525">
    <property type="component" value="Unassembled WGS sequence"/>
</dbReference>
<evidence type="ECO:0000259" key="3">
    <source>
        <dbReference type="Pfam" id="PF06030"/>
    </source>
</evidence>
<sequence>MTLTSRLVRPLLAALLAAGAVAALTLWTAPVAHATDNGSWAVTPTPPAASSTAPRSYFVIDADPGAKLKDSVRIQNLTNKPITFTIYGADGFNTAQDGFFALKGADEPQIDVGSWIRLPVSRIKLAGRTQADVPFTLTVPTNATPGDHVGALVAMNNAIEGTDDSRGVDIGIQRAVGARLYLRVSGPTTPGLAVSDVHLETDRGAMPWTGSGTGMVTYTVENTGNVRLSPTATVTVSGAGHAVDTVEGDALVDLLPGQQVSLSSEVEGIRWFDRLTTEVVVTSPEGATAKDSDTTWLTPWSGIGLGLLLLIGAGFLVHRRRTVMRRRMRAAEQAPVITVPTPQ</sequence>
<keyword evidence="1" id="KW-0472">Membrane</keyword>
<gene>
    <name evidence="4" type="ORF">GON03_04690</name>
</gene>
<feature type="signal peptide" evidence="2">
    <location>
        <begin position="1"/>
        <end position="34"/>
    </location>
</feature>
<organism evidence="4 5">
    <name type="scientific">Nocardioides agri</name>
    <dbReference type="NCBI Taxonomy" id="2682843"/>
    <lineage>
        <taxon>Bacteria</taxon>
        <taxon>Bacillati</taxon>
        <taxon>Actinomycetota</taxon>
        <taxon>Actinomycetes</taxon>
        <taxon>Propionibacteriales</taxon>
        <taxon>Nocardioidaceae</taxon>
        <taxon>Nocardioides</taxon>
    </lineage>
</organism>
<dbReference type="AlphaFoldDB" id="A0A6L6XPF1"/>
<evidence type="ECO:0000256" key="2">
    <source>
        <dbReference type="SAM" id="SignalP"/>
    </source>
</evidence>
<keyword evidence="1" id="KW-1133">Transmembrane helix</keyword>
<comment type="caution">
    <text evidence="4">The sequence shown here is derived from an EMBL/GenBank/DDBJ whole genome shotgun (WGS) entry which is preliminary data.</text>
</comment>
<evidence type="ECO:0000256" key="1">
    <source>
        <dbReference type="SAM" id="Phobius"/>
    </source>
</evidence>